<feature type="signal peptide" evidence="1">
    <location>
        <begin position="1"/>
        <end position="23"/>
    </location>
</feature>
<evidence type="ECO:0000256" key="1">
    <source>
        <dbReference type="SAM" id="SignalP"/>
    </source>
</evidence>
<proteinExistence type="predicted"/>
<feature type="chain" id="PRO_5030992570" evidence="1">
    <location>
        <begin position="24"/>
        <end position="53"/>
    </location>
</feature>
<dbReference type="EMBL" id="CP035727">
    <property type="protein sequence ID" value="QQY96016.1"/>
    <property type="molecule type" value="Genomic_DNA"/>
</dbReference>
<name>A0A7U1BB69_BACTU</name>
<keyword evidence="1" id="KW-0732">Signal</keyword>
<organism evidence="2">
    <name type="scientific">Bacillus thuringiensis serovar andalousiensis</name>
    <dbReference type="NCBI Taxonomy" id="257985"/>
    <lineage>
        <taxon>Bacteria</taxon>
        <taxon>Bacillati</taxon>
        <taxon>Bacillota</taxon>
        <taxon>Bacilli</taxon>
        <taxon>Bacillales</taxon>
        <taxon>Bacillaceae</taxon>
        <taxon>Bacillus</taxon>
        <taxon>Bacillus cereus group</taxon>
    </lineage>
</organism>
<dbReference type="AlphaFoldDB" id="A0A7U1BB69"/>
<dbReference type="RefSeq" id="WP_172555744.1">
    <property type="nucleotide sequence ID" value="NZ_CP035727.2"/>
</dbReference>
<protein>
    <submittedName>
        <fullName evidence="2">Uncharacterized protein</fullName>
    </submittedName>
</protein>
<evidence type="ECO:0000313" key="2">
    <source>
        <dbReference type="EMBL" id="QQY96016.1"/>
    </source>
</evidence>
<gene>
    <name evidence="2" type="ORF">EVG22_32490</name>
</gene>
<accession>A0A7U1BB69</accession>
<dbReference type="Proteomes" id="UP000501374">
    <property type="component" value="Chromosome"/>
</dbReference>
<reference evidence="2" key="1">
    <citation type="submission" date="2020-12" db="EMBL/GenBank/DDBJ databases">
        <title>Identification and Characterization of Andalusicin N terminally Dimethylated Class III Lantibiotic from Bacillus thuringiensis sv. andalusiensis.</title>
        <authorList>
            <person name="Grigoreva A."/>
            <person name="Andreeva J."/>
            <person name="Serebryakova M."/>
            <person name="Garcia A.H."/>
            <person name="Slonova D."/>
            <person name="Nair S.K."/>
            <person name="Lippens G."/>
            <person name="Severinov K."/>
            <person name="Dubiley S."/>
        </authorList>
    </citation>
    <scope>NUCLEOTIDE SEQUENCE</scope>
    <source>
        <strain evidence="2">NRRL B-23139</strain>
    </source>
</reference>
<sequence length="53" mass="6134">MQKILLVNLVAFAILMSMSFEHNEVTTNSKEETKEGDLMSIFPFEYKKTTHPN</sequence>